<dbReference type="AlphaFoldDB" id="X1QID3"/>
<feature type="non-terminal residue" evidence="1">
    <location>
        <position position="37"/>
    </location>
</feature>
<gene>
    <name evidence="1" type="ORF">S06H3_62731</name>
</gene>
<proteinExistence type="predicted"/>
<dbReference type="EMBL" id="BARV01041441">
    <property type="protein sequence ID" value="GAI50790.1"/>
    <property type="molecule type" value="Genomic_DNA"/>
</dbReference>
<evidence type="ECO:0000313" key="1">
    <source>
        <dbReference type="EMBL" id="GAI50790.1"/>
    </source>
</evidence>
<protein>
    <submittedName>
        <fullName evidence="1">Uncharacterized protein</fullName>
    </submittedName>
</protein>
<reference evidence="1" key="1">
    <citation type="journal article" date="2014" name="Front. Microbiol.">
        <title>High frequency of phylogenetically diverse reductive dehalogenase-homologous genes in deep subseafloor sedimentary metagenomes.</title>
        <authorList>
            <person name="Kawai M."/>
            <person name="Futagami T."/>
            <person name="Toyoda A."/>
            <person name="Takaki Y."/>
            <person name="Nishi S."/>
            <person name="Hori S."/>
            <person name="Arai W."/>
            <person name="Tsubouchi T."/>
            <person name="Morono Y."/>
            <person name="Uchiyama I."/>
            <person name="Ito T."/>
            <person name="Fujiyama A."/>
            <person name="Inagaki F."/>
            <person name="Takami H."/>
        </authorList>
    </citation>
    <scope>NUCLEOTIDE SEQUENCE</scope>
    <source>
        <strain evidence="1">Expedition CK06-06</strain>
    </source>
</reference>
<sequence>MEINVLIDEDLEASLELDWLLSIARQVLVAQGVGAEV</sequence>
<organism evidence="1">
    <name type="scientific">marine sediment metagenome</name>
    <dbReference type="NCBI Taxonomy" id="412755"/>
    <lineage>
        <taxon>unclassified sequences</taxon>
        <taxon>metagenomes</taxon>
        <taxon>ecological metagenomes</taxon>
    </lineage>
</organism>
<accession>X1QID3</accession>
<name>X1QID3_9ZZZZ</name>
<comment type="caution">
    <text evidence="1">The sequence shown here is derived from an EMBL/GenBank/DDBJ whole genome shotgun (WGS) entry which is preliminary data.</text>
</comment>